<dbReference type="GO" id="GO:0005886">
    <property type="term" value="C:plasma membrane"/>
    <property type="evidence" value="ECO:0007669"/>
    <property type="project" value="UniProtKB-SubCell"/>
</dbReference>
<dbReference type="OrthoDB" id="7947581at2"/>
<keyword evidence="7 9" id="KW-1133">Transmembrane helix</keyword>
<evidence type="ECO:0000313" key="10">
    <source>
        <dbReference type="EMBL" id="TFV12127.1"/>
    </source>
</evidence>
<dbReference type="RefSeq" id="WP_135054653.1">
    <property type="nucleotide sequence ID" value="NZ_JADGLC010000004.1"/>
</dbReference>
<feature type="transmembrane region" description="Helical" evidence="9">
    <location>
        <begin position="40"/>
        <end position="56"/>
    </location>
</feature>
<dbReference type="PANTHER" id="PTHR32196:SF21">
    <property type="entry name" value="ABC TRANSPORTER PERMEASE PROTEIN YPHD-RELATED"/>
    <property type="match status" value="1"/>
</dbReference>
<dbReference type="AlphaFoldDB" id="A0A4Y9K5X3"/>
<gene>
    <name evidence="10" type="ORF">E4T80_02505</name>
</gene>
<sequence>MKRYIDRPTKYLCLLFILALSLFSILIPELFWSIDHFQSMASQVAILGILTLAMSIPMITGGINLSIIATMNSSALIIAYLVTQNESPLFLFLAIGLSGVCAALIGLLNGSLIAIIKVSPILATLGTMTLINGLNILFTNGSTISNLPHHLLTLNASSLFYIPIPILVCLILFFCVWFILEKTTLGKSIYFIGNNEKATFYSGIHTQKVIIIVYILSSLLCTFAAILMTSKLNSAKASYGDSYLLISILAAVLGGINPDGGKGKLIGIILALILLQMIESGLNMLGISSYITMILWGTLLILFIFLEKAVYSNRSLQCKMKK</sequence>
<feature type="transmembrane region" description="Helical" evidence="9">
    <location>
        <begin position="158"/>
        <end position="180"/>
    </location>
</feature>
<keyword evidence="8 9" id="KW-0472">Membrane</keyword>
<feature type="transmembrane region" description="Helical" evidence="9">
    <location>
        <begin position="265"/>
        <end position="287"/>
    </location>
</feature>
<organism evidence="10 11">
    <name type="scientific">Muribacter muris</name>
    <dbReference type="NCBI Taxonomy" id="67855"/>
    <lineage>
        <taxon>Bacteria</taxon>
        <taxon>Pseudomonadati</taxon>
        <taxon>Pseudomonadota</taxon>
        <taxon>Gammaproteobacteria</taxon>
        <taxon>Pasteurellales</taxon>
        <taxon>Pasteurellaceae</taxon>
        <taxon>Muribacter</taxon>
    </lineage>
</organism>
<dbReference type="EMBL" id="SPPA01000004">
    <property type="protein sequence ID" value="TFV12127.1"/>
    <property type="molecule type" value="Genomic_DNA"/>
</dbReference>
<evidence type="ECO:0000256" key="3">
    <source>
        <dbReference type="ARBA" id="ARBA00022448"/>
    </source>
</evidence>
<evidence type="ECO:0000256" key="1">
    <source>
        <dbReference type="ARBA" id="ARBA00004429"/>
    </source>
</evidence>
<dbReference type="PANTHER" id="PTHR32196">
    <property type="entry name" value="ABC TRANSPORTER PERMEASE PROTEIN YPHD-RELATED-RELATED"/>
    <property type="match status" value="1"/>
</dbReference>
<feature type="transmembrane region" description="Helical" evidence="9">
    <location>
        <begin position="242"/>
        <end position="258"/>
    </location>
</feature>
<keyword evidence="6 9" id="KW-0812">Transmembrane</keyword>
<name>A0A4Y9K5X3_9PAST</name>
<dbReference type="CDD" id="cd06579">
    <property type="entry name" value="TM_PBP1_transp_AraH_like"/>
    <property type="match status" value="1"/>
</dbReference>
<keyword evidence="4" id="KW-1003">Cell membrane</keyword>
<protein>
    <submittedName>
        <fullName evidence="10">ABC transporter permease</fullName>
    </submittedName>
</protein>
<comment type="caution">
    <text evidence="10">The sequence shown here is derived from an EMBL/GenBank/DDBJ whole genome shotgun (WGS) entry which is preliminary data.</text>
</comment>
<feature type="transmembrane region" description="Helical" evidence="9">
    <location>
        <begin position="89"/>
        <end position="108"/>
    </location>
</feature>
<comment type="subcellular location">
    <subcellularLocation>
        <location evidence="1">Cell inner membrane</location>
        <topology evidence="1">Multi-pass membrane protein</topology>
    </subcellularLocation>
</comment>
<proteinExistence type="inferred from homology"/>
<evidence type="ECO:0000256" key="6">
    <source>
        <dbReference type="ARBA" id="ARBA00022692"/>
    </source>
</evidence>
<evidence type="ECO:0000256" key="9">
    <source>
        <dbReference type="SAM" id="Phobius"/>
    </source>
</evidence>
<keyword evidence="5" id="KW-0997">Cell inner membrane</keyword>
<feature type="transmembrane region" description="Helical" evidence="9">
    <location>
        <begin position="293"/>
        <end position="311"/>
    </location>
</feature>
<evidence type="ECO:0000256" key="4">
    <source>
        <dbReference type="ARBA" id="ARBA00022475"/>
    </source>
</evidence>
<feature type="transmembrane region" description="Helical" evidence="9">
    <location>
        <begin position="12"/>
        <end position="34"/>
    </location>
</feature>
<dbReference type="Pfam" id="PF02653">
    <property type="entry name" value="BPD_transp_2"/>
    <property type="match status" value="1"/>
</dbReference>
<feature type="transmembrane region" description="Helical" evidence="9">
    <location>
        <begin position="120"/>
        <end position="138"/>
    </location>
</feature>
<dbReference type="Proteomes" id="UP000297396">
    <property type="component" value="Unassembled WGS sequence"/>
</dbReference>
<reference evidence="10 11" key="1">
    <citation type="submission" date="2019-03" db="EMBL/GenBank/DDBJ databases">
        <title>Diversity of the mouse oral microbiome.</title>
        <authorList>
            <person name="Joseph S."/>
            <person name="Aduse-Opoku J."/>
            <person name="Curtis M."/>
            <person name="Wade W."/>
            <person name="Hashim A."/>
        </authorList>
    </citation>
    <scope>NUCLEOTIDE SEQUENCE [LARGE SCALE GENOMIC DNA]</scope>
    <source>
        <strain evidence="10 11">WT12</strain>
    </source>
</reference>
<dbReference type="GO" id="GO:0022857">
    <property type="term" value="F:transmembrane transporter activity"/>
    <property type="evidence" value="ECO:0007669"/>
    <property type="project" value="InterPro"/>
</dbReference>
<feature type="transmembrane region" description="Helical" evidence="9">
    <location>
        <begin position="63"/>
        <end position="83"/>
    </location>
</feature>
<evidence type="ECO:0000313" key="11">
    <source>
        <dbReference type="Proteomes" id="UP000297396"/>
    </source>
</evidence>
<feature type="transmembrane region" description="Helical" evidence="9">
    <location>
        <begin position="209"/>
        <end position="230"/>
    </location>
</feature>
<evidence type="ECO:0000256" key="2">
    <source>
        <dbReference type="ARBA" id="ARBA00007942"/>
    </source>
</evidence>
<accession>A0A4Y9K5X3</accession>
<comment type="similarity">
    <text evidence="2">Belongs to the binding-protein-dependent transport system permease family. AraH/RbsC subfamily.</text>
</comment>
<dbReference type="InterPro" id="IPR001851">
    <property type="entry name" value="ABC_transp_permease"/>
</dbReference>
<evidence type="ECO:0000256" key="8">
    <source>
        <dbReference type="ARBA" id="ARBA00023136"/>
    </source>
</evidence>
<evidence type="ECO:0000256" key="7">
    <source>
        <dbReference type="ARBA" id="ARBA00022989"/>
    </source>
</evidence>
<keyword evidence="3" id="KW-0813">Transport</keyword>
<evidence type="ECO:0000256" key="5">
    <source>
        <dbReference type="ARBA" id="ARBA00022519"/>
    </source>
</evidence>